<dbReference type="AlphaFoldDB" id="A0A1Y6K550"/>
<accession>A0A1Y6K550</accession>
<name>A0A1Y6K550_9CHLR</name>
<keyword evidence="2" id="KW-1185">Reference proteome</keyword>
<dbReference type="Proteomes" id="UP000195514">
    <property type="component" value="Chromosome I"/>
</dbReference>
<dbReference type="KEGG" id="abat:CFX1CAM_1740"/>
<evidence type="ECO:0000313" key="1">
    <source>
        <dbReference type="EMBL" id="SMX54805.1"/>
    </source>
</evidence>
<dbReference type="Gene3D" id="3.40.630.10">
    <property type="entry name" value="Zn peptidases"/>
    <property type="match status" value="1"/>
</dbReference>
<reference evidence="2" key="1">
    <citation type="submission" date="2017-05" db="EMBL/GenBank/DDBJ databases">
        <authorList>
            <person name="Kirkegaard R."/>
            <person name="Mcilroy J S."/>
        </authorList>
    </citation>
    <scope>NUCLEOTIDE SEQUENCE [LARGE SCALE GENOMIC DNA]</scope>
</reference>
<dbReference type="SUPFAM" id="SSF53187">
    <property type="entry name" value="Zn-dependent exopeptidases"/>
    <property type="match status" value="1"/>
</dbReference>
<dbReference type="OrthoDB" id="7056224at2"/>
<organism evidence="1 2">
    <name type="scientific">Candidatus Brevifilum fermentans</name>
    <dbReference type="NCBI Taxonomy" id="1986204"/>
    <lineage>
        <taxon>Bacteria</taxon>
        <taxon>Bacillati</taxon>
        <taxon>Chloroflexota</taxon>
        <taxon>Anaerolineae</taxon>
        <taxon>Anaerolineales</taxon>
        <taxon>Anaerolineaceae</taxon>
        <taxon>Candidatus Brevifilum</taxon>
    </lineage>
</organism>
<evidence type="ECO:0000313" key="2">
    <source>
        <dbReference type="Proteomes" id="UP000195514"/>
    </source>
</evidence>
<gene>
    <name evidence="1" type="ORF">CFX1CAM_1740</name>
</gene>
<protein>
    <submittedName>
        <fullName evidence="1">Uncharacterized protein</fullName>
    </submittedName>
</protein>
<proteinExistence type="predicted"/>
<sequence length="500" mass="56675">MKLKLPKVKLENLLKMINKKVVEFSKLFNQMPNAPFLYGHVLKKILLMLNDLGISSVSSRRDLYNGNYSFDEYCLFIKFRRGNPRYPLIIDTHIDHPGFVIGNNGIGVAFGSVGFHRLEKLLEVSPPEIDIFSNQGELVSTKKITRFHYANKPYIYLEDNLGIPNNSHGIWHLPEFSEDESHLYMKNADNMIATAVAFAIIDDIVNSPKVFRDVDVTFIFTFVEEVFEISANHVAIKKNTPFGKIDPETNILVLESMQSVPLHADDIILQNRLDSESLKTLRLSDDNTFYSPELREEIFSQGMVNRIYSDVGLAQPNYDDGLQIKINDTDCVYGTFFPDQDNRAEDLLLQVVETERIKVQHTVSGGACNGTAYSLFPTTSNIVTLNIPNPLKHNIGENGEIVLEKIKKQDVQGMYEALVAAINFQEATIPNRGISKMLKSSNLAYDSAVLRKLQIERSNVTWGAKRRLALGKYFPDHLTEDLLFKSRGLAARVREKLNII</sequence>
<dbReference type="EMBL" id="LT859958">
    <property type="protein sequence ID" value="SMX54805.1"/>
    <property type="molecule type" value="Genomic_DNA"/>
</dbReference>